<keyword evidence="4" id="KW-0238">DNA-binding</keyword>
<evidence type="ECO:0000313" key="9">
    <source>
        <dbReference type="EMBL" id="ELU10757.1"/>
    </source>
</evidence>
<dbReference type="Pfam" id="PF05192">
    <property type="entry name" value="MutS_III"/>
    <property type="match status" value="1"/>
</dbReference>
<comment type="similarity">
    <text evidence="1">Belongs to the DNA mismatch repair MutS family.</text>
</comment>
<dbReference type="GO" id="GO:0005634">
    <property type="term" value="C:nucleus"/>
    <property type="evidence" value="ECO:0007669"/>
    <property type="project" value="TreeGrafter"/>
</dbReference>
<dbReference type="Pfam" id="PF00488">
    <property type="entry name" value="MutS_V"/>
    <property type="match status" value="1"/>
</dbReference>
<dbReference type="GO" id="GO:0006298">
    <property type="term" value="P:mismatch repair"/>
    <property type="evidence" value="ECO:0007669"/>
    <property type="project" value="InterPro"/>
</dbReference>
<sequence>VLTAIAEARGLARGEIGIASIDLKRPVLTLSQFNDGSTYVKLMTKLHILQPLEIIMPDTACEKANILFNAVTNSYQDTYLAMVPRKYFNEERGMSCIKHLCLPELASIEVEVKTKYYSLCAAAALLKYIEYIQNVVYAPGSLKIVYKGSEQTTMIDASTSKNLELLMNLNNHRSSETLFGTLNSTRTHMGFRLLRANILQPPCNGDTINMRLDVVSDLIRDEENFFSLQAIVGRFLDVDHLISACVQVPKEENIKTHEAKISHVICLKHTLELVEPLKNVLAESENALLKACHVQLQDTRYQLILEKLSVVIAEDSRYQRGTLASRMQKCFAVKPNINGLLDVARRSYSEVVEDINDLIQEEARKNSMPIKCNYNSARGFHMSLYLGDKTKKTYNLPAEYVKTSKFKNTLSFTCKELIKMNDRVKDSLREIYMMSNMVVSQLLSDIRQHMDCLYKLSECVAMLDMLIGFTHNCTLSDYVRPEFTDTLAVKGGRHPILDKISCESPVANNIYASHESNFIVITGPNMSGKSTYLRQIALLQVMAQVGSFVPAEYASFRLTDQIFSRIGSEEDIESNASSFMVEMKDMNYILRSASDKSLIIMDELGRGTNVDEAIGICHAICEHLISTKAFSFLATHFAKLTDLEALYPNVTNYHFAVERMFSEEAQGNKLIYTHSLQRGKTMETQYGIDLAASSTLPVELVENARKISSVLGQRTERREEEDEGAVYERAVFKLGSRIMQAARNSSKMADESLKSYLQNLKEQYYSDLGVDPPAQPPPPPTPEEINLFIGPGTP</sequence>
<dbReference type="GO" id="GO:0140664">
    <property type="term" value="F:ATP-dependent DNA damage sensor activity"/>
    <property type="evidence" value="ECO:0007669"/>
    <property type="project" value="InterPro"/>
</dbReference>
<dbReference type="EMBL" id="AMQN01005970">
    <property type="status" value="NOT_ANNOTATED_CDS"/>
    <property type="molecule type" value="Genomic_DNA"/>
</dbReference>
<proteinExistence type="inferred from homology"/>
<dbReference type="OrthoDB" id="276261at2759"/>
<dbReference type="AlphaFoldDB" id="R7UWW9"/>
<evidence type="ECO:0000259" key="8">
    <source>
        <dbReference type="SMART" id="SM00534"/>
    </source>
</evidence>
<feature type="non-terminal residue" evidence="9">
    <location>
        <position position="1"/>
    </location>
</feature>
<organism evidence="9">
    <name type="scientific">Capitella teleta</name>
    <name type="common">Polychaete worm</name>
    <dbReference type="NCBI Taxonomy" id="283909"/>
    <lineage>
        <taxon>Eukaryota</taxon>
        <taxon>Metazoa</taxon>
        <taxon>Spiralia</taxon>
        <taxon>Lophotrochozoa</taxon>
        <taxon>Annelida</taxon>
        <taxon>Polychaeta</taxon>
        <taxon>Sedentaria</taxon>
        <taxon>Scolecida</taxon>
        <taxon>Capitellidae</taxon>
        <taxon>Capitella</taxon>
    </lineage>
</organism>
<dbReference type="EMBL" id="KB297235">
    <property type="protein sequence ID" value="ELU10757.1"/>
    <property type="molecule type" value="Genomic_DNA"/>
</dbReference>
<dbReference type="Pfam" id="PF05188">
    <property type="entry name" value="MutS_II"/>
    <property type="match status" value="1"/>
</dbReference>
<dbReference type="InterPro" id="IPR000432">
    <property type="entry name" value="DNA_mismatch_repair_MutS_C"/>
</dbReference>
<dbReference type="Gene3D" id="1.10.1420.10">
    <property type="match status" value="2"/>
</dbReference>
<dbReference type="InterPro" id="IPR007860">
    <property type="entry name" value="DNA_mmatch_repair_MutS_con_dom"/>
</dbReference>
<evidence type="ECO:0000313" key="10">
    <source>
        <dbReference type="EnsemblMetazoa" id="CapteP92723"/>
    </source>
</evidence>
<keyword evidence="5" id="KW-0469">Meiosis</keyword>
<evidence type="ECO:0008006" key="12">
    <source>
        <dbReference type="Google" id="ProtNLM"/>
    </source>
</evidence>
<evidence type="ECO:0000256" key="4">
    <source>
        <dbReference type="ARBA" id="ARBA00023125"/>
    </source>
</evidence>
<dbReference type="SMART" id="SM00534">
    <property type="entry name" value="MUTSac"/>
    <property type="match status" value="1"/>
</dbReference>
<dbReference type="STRING" id="283909.R7UWW9"/>
<dbReference type="SUPFAM" id="SSF48334">
    <property type="entry name" value="DNA repair protein MutS, domain III"/>
    <property type="match status" value="1"/>
</dbReference>
<dbReference type="Gene3D" id="3.40.50.300">
    <property type="entry name" value="P-loop containing nucleotide triphosphate hydrolases"/>
    <property type="match status" value="1"/>
</dbReference>
<dbReference type="HOGENOM" id="CLU_002472_7_3_1"/>
<dbReference type="FunFam" id="3.30.420.110:FF:000003">
    <property type="entry name" value="mutS protein homolog 4"/>
    <property type="match status" value="1"/>
</dbReference>
<dbReference type="InterPro" id="IPR036678">
    <property type="entry name" value="MutS_con_dom_sf"/>
</dbReference>
<dbReference type="Pfam" id="PF05190">
    <property type="entry name" value="MutS_IV"/>
    <property type="match status" value="1"/>
</dbReference>
<dbReference type="Proteomes" id="UP000014760">
    <property type="component" value="Unassembled WGS sequence"/>
</dbReference>
<dbReference type="FunFam" id="1.10.1420.10:FF:000013">
    <property type="entry name" value="mutS protein homolog 4"/>
    <property type="match status" value="1"/>
</dbReference>
<dbReference type="SUPFAM" id="SSF52540">
    <property type="entry name" value="P-loop containing nucleoside triphosphate hydrolases"/>
    <property type="match status" value="1"/>
</dbReference>
<dbReference type="Gene3D" id="3.30.420.110">
    <property type="entry name" value="MutS, connector domain"/>
    <property type="match status" value="1"/>
</dbReference>
<reference evidence="10" key="3">
    <citation type="submission" date="2015-06" db="UniProtKB">
        <authorList>
            <consortium name="EnsemblMetazoa"/>
        </authorList>
    </citation>
    <scope>IDENTIFICATION</scope>
</reference>
<dbReference type="SMART" id="SM00533">
    <property type="entry name" value="MUTSd"/>
    <property type="match status" value="1"/>
</dbReference>
<dbReference type="SUPFAM" id="SSF53150">
    <property type="entry name" value="DNA repair protein MutS, domain II"/>
    <property type="match status" value="1"/>
</dbReference>
<dbReference type="PANTHER" id="PTHR11361">
    <property type="entry name" value="DNA MISMATCH REPAIR PROTEIN MUTS FAMILY MEMBER"/>
    <property type="match status" value="1"/>
</dbReference>
<dbReference type="InterPro" id="IPR007696">
    <property type="entry name" value="DNA_mismatch_repair_MutS_core"/>
</dbReference>
<reference evidence="11" key="1">
    <citation type="submission" date="2012-12" db="EMBL/GenBank/DDBJ databases">
        <authorList>
            <person name="Hellsten U."/>
            <person name="Grimwood J."/>
            <person name="Chapman J.A."/>
            <person name="Shapiro H."/>
            <person name="Aerts A."/>
            <person name="Otillar R.P."/>
            <person name="Terry A.Y."/>
            <person name="Boore J.L."/>
            <person name="Simakov O."/>
            <person name="Marletaz F."/>
            <person name="Cho S.-J."/>
            <person name="Edsinger-Gonzales E."/>
            <person name="Havlak P."/>
            <person name="Kuo D.-H."/>
            <person name="Larsson T."/>
            <person name="Lv J."/>
            <person name="Arendt D."/>
            <person name="Savage R."/>
            <person name="Osoegawa K."/>
            <person name="de Jong P."/>
            <person name="Lindberg D.R."/>
            <person name="Seaver E.C."/>
            <person name="Weisblat D.A."/>
            <person name="Putnam N.H."/>
            <person name="Grigoriev I.V."/>
            <person name="Rokhsar D.S."/>
        </authorList>
    </citation>
    <scope>NUCLEOTIDE SEQUENCE</scope>
    <source>
        <strain evidence="11">I ESC-2004</strain>
    </source>
</reference>
<keyword evidence="2" id="KW-0547">Nucleotide-binding</keyword>
<dbReference type="GO" id="GO:0005524">
    <property type="term" value="F:ATP binding"/>
    <property type="evidence" value="ECO:0007669"/>
    <property type="project" value="UniProtKB-KW"/>
</dbReference>
<dbReference type="GO" id="GO:0030983">
    <property type="term" value="F:mismatched DNA binding"/>
    <property type="evidence" value="ECO:0007669"/>
    <property type="project" value="InterPro"/>
</dbReference>
<gene>
    <name evidence="9" type="ORF">CAPTEDRAFT_92723</name>
</gene>
<dbReference type="PANTHER" id="PTHR11361:SF21">
    <property type="entry name" value="MUTS PROTEIN HOMOLOG 4"/>
    <property type="match status" value="1"/>
</dbReference>
<dbReference type="GO" id="GO:0007131">
    <property type="term" value="P:reciprocal meiotic recombination"/>
    <property type="evidence" value="ECO:0007669"/>
    <property type="project" value="TreeGrafter"/>
</dbReference>
<feature type="compositionally biased region" description="Pro residues" evidence="6">
    <location>
        <begin position="773"/>
        <end position="782"/>
    </location>
</feature>
<dbReference type="FunFam" id="3.40.50.300:FF:000870">
    <property type="entry name" value="MutS protein homolog 4"/>
    <property type="match status" value="1"/>
</dbReference>
<evidence type="ECO:0000256" key="2">
    <source>
        <dbReference type="ARBA" id="ARBA00022741"/>
    </source>
</evidence>
<dbReference type="InterPro" id="IPR027417">
    <property type="entry name" value="P-loop_NTPase"/>
</dbReference>
<reference evidence="9 11" key="2">
    <citation type="journal article" date="2013" name="Nature">
        <title>Insights into bilaterian evolution from three spiralian genomes.</title>
        <authorList>
            <person name="Simakov O."/>
            <person name="Marletaz F."/>
            <person name="Cho S.J."/>
            <person name="Edsinger-Gonzales E."/>
            <person name="Havlak P."/>
            <person name="Hellsten U."/>
            <person name="Kuo D.H."/>
            <person name="Larsson T."/>
            <person name="Lv J."/>
            <person name="Arendt D."/>
            <person name="Savage R."/>
            <person name="Osoegawa K."/>
            <person name="de Jong P."/>
            <person name="Grimwood J."/>
            <person name="Chapman J.A."/>
            <person name="Shapiro H."/>
            <person name="Aerts A."/>
            <person name="Otillar R.P."/>
            <person name="Terry A.Y."/>
            <person name="Boore J.L."/>
            <person name="Grigoriev I.V."/>
            <person name="Lindberg D.R."/>
            <person name="Seaver E.C."/>
            <person name="Weisblat D.A."/>
            <person name="Putnam N.H."/>
            <person name="Rokhsar D.S."/>
        </authorList>
    </citation>
    <scope>NUCLEOTIDE SEQUENCE</scope>
    <source>
        <strain evidence="9 11">I ESC-2004</strain>
    </source>
</reference>
<dbReference type="InterPro" id="IPR007861">
    <property type="entry name" value="DNA_mismatch_repair_MutS_clamp"/>
</dbReference>
<feature type="domain" description="DNA mismatch repair proteins mutS family" evidence="8">
    <location>
        <begin position="516"/>
        <end position="709"/>
    </location>
</feature>
<evidence type="ECO:0000256" key="3">
    <source>
        <dbReference type="ARBA" id="ARBA00022840"/>
    </source>
</evidence>
<dbReference type="InterPro" id="IPR011184">
    <property type="entry name" value="DNA_mismatch_repair_Msh2"/>
</dbReference>
<evidence type="ECO:0000256" key="1">
    <source>
        <dbReference type="ARBA" id="ARBA00006271"/>
    </source>
</evidence>
<evidence type="ECO:0000256" key="6">
    <source>
        <dbReference type="SAM" id="MobiDB-lite"/>
    </source>
</evidence>
<feature type="region of interest" description="Disordered" evidence="6">
    <location>
        <begin position="765"/>
        <end position="794"/>
    </location>
</feature>
<evidence type="ECO:0000259" key="7">
    <source>
        <dbReference type="SMART" id="SM00533"/>
    </source>
</evidence>
<dbReference type="InterPro" id="IPR036187">
    <property type="entry name" value="DNA_mismatch_repair_MutS_sf"/>
</dbReference>
<accession>R7UWW9</accession>
<evidence type="ECO:0000256" key="5">
    <source>
        <dbReference type="ARBA" id="ARBA00023254"/>
    </source>
</evidence>
<keyword evidence="11" id="KW-1185">Reference proteome</keyword>
<dbReference type="InterPro" id="IPR045076">
    <property type="entry name" value="MutS"/>
</dbReference>
<name>R7UWW9_CAPTE</name>
<keyword evidence="3" id="KW-0067">ATP-binding</keyword>
<dbReference type="OMA" id="KMTMLYK"/>
<dbReference type="PIRSF" id="PIRSF005813">
    <property type="entry name" value="MSH2"/>
    <property type="match status" value="1"/>
</dbReference>
<feature type="domain" description="DNA mismatch repair protein MutS core" evidence="7">
    <location>
        <begin position="173"/>
        <end position="500"/>
    </location>
</feature>
<dbReference type="EnsemblMetazoa" id="CapteT92723">
    <property type="protein sequence ID" value="CapteP92723"/>
    <property type="gene ID" value="CapteG92723"/>
</dbReference>
<evidence type="ECO:0000313" key="11">
    <source>
        <dbReference type="Proteomes" id="UP000014760"/>
    </source>
</evidence>
<protein>
    <recommendedName>
        <fullName evidence="12">DNA mismatch repair proteins mutS family domain-containing protein</fullName>
    </recommendedName>
</protein>